<gene>
    <name evidence="2" type="ORF">METZ01_LOCUS354076</name>
</gene>
<feature type="transmembrane region" description="Helical" evidence="1">
    <location>
        <begin position="16"/>
        <end position="33"/>
    </location>
</feature>
<keyword evidence="1" id="KW-1133">Transmembrane helix</keyword>
<proteinExistence type="predicted"/>
<evidence type="ECO:0000256" key="1">
    <source>
        <dbReference type="SAM" id="Phobius"/>
    </source>
</evidence>
<sequence length="46" mass="5208">MNKLIAVFLGQATLPIPWKAIAIVGLLVLFTAVRKEKKKEEKEEDK</sequence>
<keyword evidence="1" id="KW-0472">Membrane</keyword>
<protein>
    <submittedName>
        <fullName evidence="2">Uncharacterized protein</fullName>
    </submittedName>
</protein>
<accession>A0A382RVB3</accession>
<keyword evidence="1" id="KW-0812">Transmembrane</keyword>
<reference evidence="2" key="1">
    <citation type="submission" date="2018-05" db="EMBL/GenBank/DDBJ databases">
        <authorList>
            <person name="Lanie J.A."/>
            <person name="Ng W.-L."/>
            <person name="Kazmierczak K.M."/>
            <person name="Andrzejewski T.M."/>
            <person name="Davidsen T.M."/>
            <person name="Wayne K.J."/>
            <person name="Tettelin H."/>
            <person name="Glass J.I."/>
            <person name="Rusch D."/>
            <person name="Podicherti R."/>
            <person name="Tsui H.-C.T."/>
            <person name="Winkler M.E."/>
        </authorList>
    </citation>
    <scope>NUCLEOTIDE SEQUENCE</scope>
</reference>
<name>A0A382RVB3_9ZZZZ</name>
<evidence type="ECO:0000313" key="2">
    <source>
        <dbReference type="EMBL" id="SVD01222.1"/>
    </source>
</evidence>
<dbReference type="EMBL" id="UINC01124222">
    <property type="protein sequence ID" value="SVD01222.1"/>
    <property type="molecule type" value="Genomic_DNA"/>
</dbReference>
<dbReference type="AlphaFoldDB" id="A0A382RVB3"/>
<organism evidence="2">
    <name type="scientific">marine metagenome</name>
    <dbReference type="NCBI Taxonomy" id="408172"/>
    <lineage>
        <taxon>unclassified sequences</taxon>
        <taxon>metagenomes</taxon>
        <taxon>ecological metagenomes</taxon>
    </lineage>
</organism>